<feature type="compositionally biased region" description="Polar residues" evidence="1">
    <location>
        <begin position="20"/>
        <end position="33"/>
    </location>
</feature>
<gene>
    <name evidence="2" type="ORF">S01H4_38092</name>
</gene>
<proteinExistence type="predicted"/>
<reference evidence="2" key="1">
    <citation type="journal article" date="2014" name="Front. Microbiol.">
        <title>High frequency of phylogenetically diverse reductive dehalogenase-homologous genes in deep subseafloor sedimentary metagenomes.</title>
        <authorList>
            <person name="Kawai M."/>
            <person name="Futagami T."/>
            <person name="Toyoda A."/>
            <person name="Takaki Y."/>
            <person name="Nishi S."/>
            <person name="Hori S."/>
            <person name="Arai W."/>
            <person name="Tsubouchi T."/>
            <person name="Morono Y."/>
            <person name="Uchiyama I."/>
            <person name="Ito T."/>
            <person name="Fujiyama A."/>
            <person name="Inagaki F."/>
            <person name="Takami H."/>
        </authorList>
    </citation>
    <scope>NUCLEOTIDE SEQUENCE</scope>
    <source>
        <strain evidence="2">Expedition CK06-06</strain>
    </source>
</reference>
<organism evidence="2">
    <name type="scientific">marine sediment metagenome</name>
    <dbReference type="NCBI Taxonomy" id="412755"/>
    <lineage>
        <taxon>unclassified sequences</taxon>
        <taxon>metagenomes</taxon>
        <taxon>ecological metagenomes</taxon>
    </lineage>
</organism>
<evidence type="ECO:0000256" key="1">
    <source>
        <dbReference type="SAM" id="MobiDB-lite"/>
    </source>
</evidence>
<accession>X1D7Z4</accession>
<dbReference type="AlphaFoldDB" id="X1D7Z4"/>
<feature type="region of interest" description="Disordered" evidence="1">
    <location>
        <begin position="1"/>
        <end position="39"/>
    </location>
</feature>
<comment type="caution">
    <text evidence="2">The sequence shown here is derived from an EMBL/GenBank/DDBJ whole genome shotgun (WGS) entry which is preliminary data.</text>
</comment>
<evidence type="ECO:0000313" key="2">
    <source>
        <dbReference type="EMBL" id="GAH04405.1"/>
    </source>
</evidence>
<sequence length="39" mass="4333">MSYKTPGKRDSTGPAKGSWQRKNVGTGRRQQVGQKCPKK</sequence>
<name>X1D7Z4_9ZZZZ</name>
<protein>
    <submittedName>
        <fullName evidence="2">Uncharacterized protein</fullName>
    </submittedName>
</protein>
<dbReference type="EMBL" id="BART01020510">
    <property type="protein sequence ID" value="GAH04405.1"/>
    <property type="molecule type" value="Genomic_DNA"/>
</dbReference>